<dbReference type="InterPro" id="IPR036291">
    <property type="entry name" value="NAD(P)-bd_dom_sf"/>
</dbReference>
<dbReference type="PRINTS" id="PR00080">
    <property type="entry name" value="SDRFAMILY"/>
</dbReference>
<dbReference type="AlphaFoldDB" id="A0A4R2KSP4"/>
<keyword evidence="4" id="KW-1185">Reference proteome</keyword>
<accession>A0A4R2KSP4</accession>
<dbReference type="Gene3D" id="3.40.50.720">
    <property type="entry name" value="NAD(P)-binding Rossmann-like Domain"/>
    <property type="match status" value="1"/>
</dbReference>
<dbReference type="PRINTS" id="PR00081">
    <property type="entry name" value="GDHRDH"/>
</dbReference>
<evidence type="ECO:0000313" key="4">
    <source>
        <dbReference type="Proteomes" id="UP000295142"/>
    </source>
</evidence>
<dbReference type="InterPro" id="IPR020904">
    <property type="entry name" value="Sc_DH/Rdtase_CS"/>
</dbReference>
<dbReference type="PANTHER" id="PTHR42760">
    <property type="entry name" value="SHORT-CHAIN DEHYDROGENASES/REDUCTASES FAMILY MEMBER"/>
    <property type="match status" value="1"/>
</dbReference>
<dbReference type="Proteomes" id="UP000295142">
    <property type="component" value="Unassembled WGS sequence"/>
</dbReference>
<dbReference type="FunFam" id="3.40.50.720:FF:000084">
    <property type="entry name" value="Short-chain dehydrogenase reductase"/>
    <property type="match status" value="1"/>
</dbReference>
<comment type="similarity">
    <text evidence="1">Belongs to the short-chain dehydrogenases/reductases (SDR) family.</text>
</comment>
<evidence type="ECO:0000313" key="3">
    <source>
        <dbReference type="EMBL" id="TCO74056.1"/>
    </source>
</evidence>
<evidence type="ECO:0000256" key="2">
    <source>
        <dbReference type="ARBA" id="ARBA00023002"/>
    </source>
</evidence>
<comment type="caution">
    <text evidence="3">The sequence shown here is derived from an EMBL/GenBank/DDBJ whole genome shotgun (WGS) entry which is preliminary data.</text>
</comment>
<dbReference type="PANTHER" id="PTHR42760:SF133">
    <property type="entry name" value="3-OXOACYL-[ACYL-CARRIER-PROTEIN] REDUCTASE"/>
    <property type="match status" value="1"/>
</dbReference>
<evidence type="ECO:0000256" key="1">
    <source>
        <dbReference type="ARBA" id="ARBA00006484"/>
    </source>
</evidence>
<gene>
    <name evidence="3" type="ORF">EV655_101213</name>
</gene>
<organism evidence="3 4">
    <name type="scientific">Rhodovulum euryhalinum</name>
    <dbReference type="NCBI Taxonomy" id="35805"/>
    <lineage>
        <taxon>Bacteria</taxon>
        <taxon>Pseudomonadati</taxon>
        <taxon>Pseudomonadota</taxon>
        <taxon>Alphaproteobacteria</taxon>
        <taxon>Rhodobacterales</taxon>
        <taxon>Paracoccaceae</taxon>
        <taxon>Rhodovulum</taxon>
    </lineage>
</organism>
<dbReference type="InterPro" id="IPR002347">
    <property type="entry name" value="SDR_fam"/>
</dbReference>
<sequence>MRGGAVTGANFDLTGRVALVTGASRGIGRALAEGLAAHGADILAVGRDEVTLDPVCEAVAAQGRTAIPLAADVSDIAAIDELFKRIQSLGMSPDILVNNAGIEEVCPSAEVMPDLWDRIVDTNLKGAFFVAQGFARPLLAAGRGGSIVNLGSLTSAVGVPTAAPYTASKSGLMGMTRALSSEWAGAGIRVNALGPGYFRTELTEVFYRDEDWQKAMLGKIPMRRFGRLEDLVGATVFLASDAAAYVTGQILYVDGGYLASI</sequence>
<dbReference type="OrthoDB" id="9796652at2"/>
<dbReference type="SUPFAM" id="SSF51735">
    <property type="entry name" value="NAD(P)-binding Rossmann-fold domains"/>
    <property type="match status" value="1"/>
</dbReference>
<dbReference type="Pfam" id="PF13561">
    <property type="entry name" value="adh_short_C2"/>
    <property type="match status" value="1"/>
</dbReference>
<dbReference type="PROSITE" id="PS00061">
    <property type="entry name" value="ADH_SHORT"/>
    <property type="match status" value="1"/>
</dbReference>
<dbReference type="GO" id="GO:0016616">
    <property type="term" value="F:oxidoreductase activity, acting on the CH-OH group of donors, NAD or NADP as acceptor"/>
    <property type="evidence" value="ECO:0007669"/>
    <property type="project" value="TreeGrafter"/>
</dbReference>
<dbReference type="EMBL" id="SLWW01000001">
    <property type="protein sequence ID" value="TCO74056.1"/>
    <property type="molecule type" value="Genomic_DNA"/>
</dbReference>
<protein>
    <submittedName>
        <fullName evidence="3">NAD(P)-dependent dehydrogenase (Short-subunit alcohol dehydrogenase family)</fullName>
    </submittedName>
</protein>
<proteinExistence type="inferred from homology"/>
<reference evidence="3 4" key="1">
    <citation type="submission" date="2019-03" db="EMBL/GenBank/DDBJ databases">
        <title>Genomic Encyclopedia of Type Strains, Phase IV (KMG-IV): sequencing the most valuable type-strain genomes for metagenomic binning, comparative biology and taxonomic classification.</title>
        <authorList>
            <person name="Goeker M."/>
        </authorList>
    </citation>
    <scope>NUCLEOTIDE SEQUENCE [LARGE SCALE GENOMIC DNA]</scope>
    <source>
        <strain evidence="3 4">DSM 4868</strain>
    </source>
</reference>
<name>A0A4R2KSP4_9RHOB</name>
<keyword evidence="2" id="KW-0560">Oxidoreductase</keyword>